<proteinExistence type="predicted"/>
<sequence length="339" mass="37023">MNSWTSRRAATSAALLVSFGRERGIAPQTLLAGTGLTEAALAEPGREITDEQELTVITNLVTALDDAPGEGFVLGRRYQAVVHGIFGYALLSCATVREAIEVGTRFFDLTFAFSRAALRYDGDEVRFCLDDRHVPAQARGFLFERDVSGMLTHWEALWGDRSEVRRIEVDSTLGERVGPVLASHGYRVVGTTGPHAVVVDARALDRPMPTASPEAAAVLLRECAELLQRRQSRSGLSSSVREVLLRTAAEGPTQERVARELGTSVRTLRRRLGEEGTSYRAIVAETFGAVAEELLDAGLPVERVARRLGYSDASSFTVAFKRWTGRTPGRGRTIRNYSG</sequence>
<dbReference type="Proteomes" id="UP001156484">
    <property type="component" value="Chromosome"/>
</dbReference>
<evidence type="ECO:0000313" key="1">
    <source>
        <dbReference type="EMBL" id="UYP17210.1"/>
    </source>
</evidence>
<evidence type="ECO:0000313" key="2">
    <source>
        <dbReference type="Proteomes" id="UP001156484"/>
    </source>
</evidence>
<reference evidence="1" key="1">
    <citation type="submission" date="2022-10" db="EMBL/GenBank/DDBJ databases">
        <title>Rhodococcus ferula Z13 complete genome.</title>
        <authorList>
            <person name="Long X."/>
            <person name="Zang M."/>
        </authorList>
    </citation>
    <scope>NUCLEOTIDE SEQUENCE</scope>
    <source>
        <strain evidence="1">Z13</strain>
    </source>
</reference>
<organism evidence="1 2">
    <name type="scientific">Rhodococcus sacchari</name>
    <dbReference type="NCBI Taxonomy" id="2962047"/>
    <lineage>
        <taxon>Bacteria</taxon>
        <taxon>Bacillati</taxon>
        <taxon>Actinomycetota</taxon>
        <taxon>Actinomycetes</taxon>
        <taxon>Mycobacteriales</taxon>
        <taxon>Nocardiaceae</taxon>
        <taxon>Rhodococcus</taxon>
    </lineage>
</organism>
<keyword evidence="2" id="KW-1185">Reference proteome</keyword>
<name>A0ACD4DB05_9NOCA</name>
<dbReference type="EMBL" id="CP107551">
    <property type="protein sequence ID" value="UYP17210.1"/>
    <property type="molecule type" value="Genomic_DNA"/>
</dbReference>
<gene>
    <name evidence="1" type="ORF">OED52_10735</name>
</gene>
<protein>
    <submittedName>
        <fullName evidence="1">AraC family transcriptional regulator</fullName>
    </submittedName>
</protein>
<accession>A0ACD4DB05</accession>